<reference evidence="8 9" key="1">
    <citation type="submission" date="2019-08" db="EMBL/GenBank/DDBJ databases">
        <title>The genome sequence of a newly discovered highly antifungal drug resistant Aspergillus species, Aspergillus tanneri NIH 1004.</title>
        <authorList>
            <person name="Mounaud S."/>
            <person name="Singh I."/>
            <person name="Joardar V."/>
            <person name="Pakala S."/>
            <person name="Pakala S."/>
            <person name="Venepally P."/>
            <person name="Chung J.K."/>
            <person name="Losada L."/>
            <person name="Nierman W.C."/>
        </authorList>
    </citation>
    <scope>NUCLEOTIDE SEQUENCE [LARGE SCALE GENOMIC DNA]</scope>
    <source>
        <strain evidence="8 9">NIH1004</strain>
    </source>
</reference>
<dbReference type="PANTHER" id="PTHR23502">
    <property type="entry name" value="MAJOR FACILITATOR SUPERFAMILY"/>
    <property type="match status" value="1"/>
</dbReference>
<evidence type="ECO:0000259" key="7">
    <source>
        <dbReference type="PROSITE" id="PS50850"/>
    </source>
</evidence>
<proteinExistence type="predicted"/>
<keyword evidence="3 6" id="KW-1133">Transmembrane helix</keyword>
<dbReference type="GeneID" id="54323983"/>
<dbReference type="PROSITE" id="PS50850">
    <property type="entry name" value="MFS"/>
    <property type="match status" value="1"/>
</dbReference>
<dbReference type="GO" id="GO:0022857">
    <property type="term" value="F:transmembrane transporter activity"/>
    <property type="evidence" value="ECO:0007669"/>
    <property type="project" value="InterPro"/>
</dbReference>
<protein>
    <recommendedName>
        <fullName evidence="7">Major facilitator superfamily (MFS) profile domain-containing protein</fullName>
    </recommendedName>
</protein>
<keyword evidence="4 6" id="KW-0472">Membrane</keyword>
<feature type="transmembrane region" description="Helical" evidence="6">
    <location>
        <begin position="160"/>
        <end position="182"/>
    </location>
</feature>
<evidence type="ECO:0000256" key="4">
    <source>
        <dbReference type="ARBA" id="ARBA00023136"/>
    </source>
</evidence>
<dbReference type="Proteomes" id="UP000324241">
    <property type="component" value="Unassembled WGS sequence"/>
</dbReference>
<dbReference type="GO" id="GO:0016020">
    <property type="term" value="C:membrane"/>
    <property type="evidence" value="ECO:0007669"/>
    <property type="project" value="UniProtKB-SubCell"/>
</dbReference>
<dbReference type="PANTHER" id="PTHR23502:SF60">
    <property type="entry name" value="MAJOR FACILITATOR SUPERFAMILY (MFS) PROFILE DOMAIN-CONTAINING PROTEIN-RELATED"/>
    <property type="match status" value="1"/>
</dbReference>
<feature type="transmembrane region" description="Helical" evidence="6">
    <location>
        <begin position="375"/>
        <end position="395"/>
    </location>
</feature>
<dbReference type="GO" id="GO:0042908">
    <property type="term" value="P:xenobiotic transport"/>
    <property type="evidence" value="ECO:0007669"/>
    <property type="project" value="UniProtKB-ARBA"/>
</dbReference>
<feature type="transmembrane region" description="Helical" evidence="6">
    <location>
        <begin position="440"/>
        <end position="459"/>
    </location>
</feature>
<feature type="transmembrane region" description="Helical" evidence="6">
    <location>
        <begin position="407"/>
        <end position="428"/>
    </location>
</feature>
<sequence>MSVSGKHTAIDAASPPVAAGKNTTTTTTTTTGQQQERLNALREEHGATWDSPEDPHDPYNWSSGRKILVALIVSLGQLVTLMSTSMMAAALTTIGVDIHLGSSATQIAFSIFILGLAFAPFLIAALSEMYGRRPIWIASNLWYILWNALCPVGHSAGLMIVGRFMAGSGASAGITLTGPILADMYRAEYRGRSLAVATFIPYLGPALGPILGGVIAQHLQWGWLFWILSMFDAVILVVGCFLLPECYTPPLLRHKAAVEHQISTSALSNTFYRDLASQLGPSLIRPLRLLVYRPAIQVIAIVMAFNFAIYCLMLSTYADLWRKQYGESPTISSLNYIAIAIGTVGASQVGGHLMDWIYRVLRDRANGQTSPEFRAPFLVPAVLLAPTGLFLYGWSAEKHLSWVAVDVGTALFTCGSFMLTQGILAYLLDEFKHAASANAAARMLSNILGFVFPIFAPQMYQRLGYGWGNSVLGFVFLVVGDPLPVVLWVYGGRLRAYGRKP</sequence>
<dbReference type="GO" id="GO:0140115">
    <property type="term" value="P:export across plasma membrane"/>
    <property type="evidence" value="ECO:0007669"/>
    <property type="project" value="UniProtKB-ARBA"/>
</dbReference>
<dbReference type="RefSeq" id="XP_033431738.1">
    <property type="nucleotide sequence ID" value="XM_033565981.1"/>
</dbReference>
<evidence type="ECO:0000256" key="1">
    <source>
        <dbReference type="ARBA" id="ARBA00004141"/>
    </source>
</evidence>
<dbReference type="SUPFAM" id="SSF103473">
    <property type="entry name" value="MFS general substrate transporter"/>
    <property type="match status" value="1"/>
</dbReference>
<dbReference type="InterPro" id="IPR036259">
    <property type="entry name" value="MFS_trans_sf"/>
</dbReference>
<feature type="transmembrane region" description="Helical" evidence="6">
    <location>
        <begin position="471"/>
        <end position="490"/>
    </location>
</feature>
<dbReference type="VEuPathDB" id="FungiDB:EYZ11_007089"/>
<name>A0A5M9NCS3_9EURO</name>
<feature type="transmembrane region" description="Helical" evidence="6">
    <location>
        <begin position="67"/>
        <end position="91"/>
    </location>
</feature>
<evidence type="ECO:0000256" key="6">
    <source>
        <dbReference type="SAM" id="Phobius"/>
    </source>
</evidence>
<evidence type="ECO:0000256" key="5">
    <source>
        <dbReference type="SAM" id="MobiDB-lite"/>
    </source>
</evidence>
<dbReference type="PROSITE" id="PS00216">
    <property type="entry name" value="SUGAR_TRANSPORT_1"/>
    <property type="match status" value="1"/>
</dbReference>
<comment type="caution">
    <text evidence="8">The sequence shown here is derived from an EMBL/GenBank/DDBJ whole genome shotgun (WGS) entry which is preliminary data.</text>
</comment>
<keyword evidence="2 6" id="KW-0812">Transmembrane</keyword>
<feature type="transmembrane region" description="Helical" evidence="6">
    <location>
        <begin position="194"/>
        <end position="217"/>
    </location>
</feature>
<evidence type="ECO:0000313" key="9">
    <source>
        <dbReference type="Proteomes" id="UP000324241"/>
    </source>
</evidence>
<evidence type="ECO:0000256" key="3">
    <source>
        <dbReference type="ARBA" id="ARBA00022989"/>
    </source>
</evidence>
<dbReference type="VEuPathDB" id="FungiDB:EYZ11_007099"/>
<feature type="transmembrane region" description="Helical" evidence="6">
    <location>
        <begin position="336"/>
        <end position="354"/>
    </location>
</feature>
<organism evidence="8 9">
    <name type="scientific">Aspergillus tanneri</name>
    <dbReference type="NCBI Taxonomy" id="1220188"/>
    <lineage>
        <taxon>Eukaryota</taxon>
        <taxon>Fungi</taxon>
        <taxon>Dikarya</taxon>
        <taxon>Ascomycota</taxon>
        <taxon>Pezizomycotina</taxon>
        <taxon>Eurotiomycetes</taxon>
        <taxon>Eurotiomycetidae</taxon>
        <taxon>Eurotiales</taxon>
        <taxon>Aspergillaceae</taxon>
        <taxon>Aspergillus</taxon>
        <taxon>Aspergillus subgen. Circumdati</taxon>
    </lineage>
</organism>
<evidence type="ECO:0000313" key="8">
    <source>
        <dbReference type="EMBL" id="KAA8652377.1"/>
    </source>
</evidence>
<feature type="transmembrane region" description="Helical" evidence="6">
    <location>
        <begin position="295"/>
        <end position="316"/>
    </location>
</feature>
<comment type="subcellular location">
    <subcellularLocation>
        <location evidence="1">Membrane</location>
        <topology evidence="1">Multi-pass membrane protein</topology>
    </subcellularLocation>
</comment>
<dbReference type="EMBL" id="QUQM01000002">
    <property type="protein sequence ID" value="KAA8652377.1"/>
    <property type="molecule type" value="Genomic_DNA"/>
</dbReference>
<gene>
    <name evidence="8" type="ORF">ATNIH1004_001281</name>
</gene>
<evidence type="ECO:0000256" key="2">
    <source>
        <dbReference type="ARBA" id="ARBA00022692"/>
    </source>
</evidence>
<feature type="region of interest" description="Disordered" evidence="5">
    <location>
        <begin position="1"/>
        <end position="38"/>
    </location>
</feature>
<dbReference type="Gene3D" id="1.20.1250.20">
    <property type="entry name" value="MFS general substrate transporter like domains"/>
    <property type="match status" value="1"/>
</dbReference>
<feature type="transmembrane region" description="Helical" evidence="6">
    <location>
        <begin position="103"/>
        <end position="123"/>
    </location>
</feature>
<dbReference type="InterPro" id="IPR005829">
    <property type="entry name" value="Sugar_transporter_CS"/>
</dbReference>
<dbReference type="InterPro" id="IPR011701">
    <property type="entry name" value="MFS"/>
</dbReference>
<dbReference type="AlphaFoldDB" id="A0A5M9NCS3"/>
<feature type="transmembrane region" description="Helical" evidence="6">
    <location>
        <begin position="223"/>
        <end position="243"/>
    </location>
</feature>
<dbReference type="OrthoDB" id="6770063at2759"/>
<accession>A0A5M9NCS3</accession>
<feature type="transmembrane region" description="Helical" evidence="6">
    <location>
        <begin position="135"/>
        <end position="154"/>
    </location>
</feature>
<dbReference type="InterPro" id="IPR020846">
    <property type="entry name" value="MFS_dom"/>
</dbReference>
<dbReference type="Pfam" id="PF07690">
    <property type="entry name" value="MFS_1"/>
    <property type="match status" value="1"/>
</dbReference>
<feature type="domain" description="Major facilitator superfamily (MFS) profile" evidence="7">
    <location>
        <begin position="69"/>
        <end position="495"/>
    </location>
</feature>